<gene>
    <name evidence="8" type="ORF">HNQ44_002747</name>
</gene>
<evidence type="ECO:0000256" key="4">
    <source>
        <dbReference type="ARBA" id="ARBA00022989"/>
    </source>
</evidence>
<dbReference type="GO" id="GO:0005886">
    <property type="term" value="C:plasma membrane"/>
    <property type="evidence" value="ECO:0007669"/>
    <property type="project" value="UniProtKB-SubCell"/>
</dbReference>
<dbReference type="PANTHER" id="PTHR40077:SF1">
    <property type="entry name" value="MEMBRANE PROTEIN"/>
    <property type="match status" value="1"/>
</dbReference>
<dbReference type="InterPro" id="IPR023845">
    <property type="entry name" value="DUF3817_TM"/>
</dbReference>
<keyword evidence="4 6" id="KW-1133">Transmembrane helix</keyword>
<comment type="caution">
    <text evidence="8">The sequence shown here is derived from an EMBL/GenBank/DDBJ whole genome shotgun (WGS) entry which is preliminary data.</text>
</comment>
<keyword evidence="5 6" id="KW-0472">Membrane</keyword>
<dbReference type="RefSeq" id="WP_135503478.1">
    <property type="nucleotide sequence ID" value="NZ_JACHHE010000008.1"/>
</dbReference>
<dbReference type="NCBIfam" id="TIGR03954">
    <property type="entry name" value="integ_memb_HG"/>
    <property type="match status" value="1"/>
</dbReference>
<proteinExistence type="predicted"/>
<protein>
    <submittedName>
        <fullName evidence="8">Integral membrane protein</fullName>
    </submittedName>
</protein>
<dbReference type="EMBL" id="JACHHE010000008">
    <property type="protein sequence ID" value="MBB5181282.1"/>
    <property type="molecule type" value="Genomic_DNA"/>
</dbReference>
<keyword evidence="3 6" id="KW-0812">Transmembrane</keyword>
<evidence type="ECO:0000256" key="3">
    <source>
        <dbReference type="ARBA" id="ARBA00022692"/>
    </source>
</evidence>
<feature type="transmembrane region" description="Helical" evidence="6">
    <location>
        <begin position="40"/>
        <end position="60"/>
    </location>
</feature>
<dbReference type="Proteomes" id="UP000525923">
    <property type="component" value="Unassembled WGS sequence"/>
</dbReference>
<name>A0A7W8FVW7_9BACL</name>
<sequence>MIKNALGKFRFMGLLEGSSLLILLFLAMPLKYFFGFPEAVSVVGAVHGGLFTIYCVMIAYMTFIFKWPFRFSVAAVAVAFIPFGNFMLDRRLENWQQAKAV</sequence>
<evidence type="ECO:0000256" key="6">
    <source>
        <dbReference type="SAM" id="Phobius"/>
    </source>
</evidence>
<evidence type="ECO:0000259" key="7">
    <source>
        <dbReference type="Pfam" id="PF12823"/>
    </source>
</evidence>
<dbReference type="AlphaFoldDB" id="A0A7W8FVW7"/>
<dbReference type="OrthoDB" id="1121311at2"/>
<dbReference type="Pfam" id="PF12823">
    <property type="entry name" value="DUF3817"/>
    <property type="match status" value="1"/>
</dbReference>
<reference evidence="8 9" key="1">
    <citation type="submission" date="2020-08" db="EMBL/GenBank/DDBJ databases">
        <title>Genomic Encyclopedia of Type Strains, Phase IV (KMG-IV): sequencing the most valuable type-strain genomes for metagenomic binning, comparative biology and taxonomic classification.</title>
        <authorList>
            <person name="Goeker M."/>
        </authorList>
    </citation>
    <scope>NUCLEOTIDE SEQUENCE [LARGE SCALE GENOMIC DNA]</scope>
    <source>
        <strain evidence="8 9">DSM 15895</strain>
    </source>
</reference>
<organism evidence="8 9">
    <name type="scientific">Planococcus koreensis</name>
    <dbReference type="NCBI Taxonomy" id="112331"/>
    <lineage>
        <taxon>Bacteria</taxon>
        <taxon>Bacillati</taxon>
        <taxon>Bacillota</taxon>
        <taxon>Bacilli</taxon>
        <taxon>Bacillales</taxon>
        <taxon>Caryophanaceae</taxon>
        <taxon>Planococcus</taxon>
    </lineage>
</organism>
<keyword evidence="9" id="KW-1185">Reference proteome</keyword>
<evidence type="ECO:0000256" key="5">
    <source>
        <dbReference type="ARBA" id="ARBA00023136"/>
    </source>
</evidence>
<evidence type="ECO:0000256" key="1">
    <source>
        <dbReference type="ARBA" id="ARBA00004651"/>
    </source>
</evidence>
<evidence type="ECO:0000313" key="8">
    <source>
        <dbReference type="EMBL" id="MBB5181282.1"/>
    </source>
</evidence>
<evidence type="ECO:0000313" key="9">
    <source>
        <dbReference type="Proteomes" id="UP000525923"/>
    </source>
</evidence>
<dbReference type="PANTHER" id="PTHR40077">
    <property type="entry name" value="MEMBRANE PROTEIN-RELATED"/>
    <property type="match status" value="1"/>
</dbReference>
<feature type="domain" description="DUF3817" evidence="7">
    <location>
        <begin position="7"/>
        <end position="92"/>
    </location>
</feature>
<comment type="subcellular location">
    <subcellularLocation>
        <location evidence="1">Cell membrane</location>
        <topology evidence="1">Multi-pass membrane protein</topology>
    </subcellularLocation>
</comment>
<feature type="transmembrane region" description="Helical" evidence="6">
    <location>
        <begin position="12"/>
        <end position="34"/>
    </location>
</feature>
<keyword evidence="2" id="KW-1003">Cell membrane</keyword>
<feature type="transmembrane region" description="Helical" evidence="6">
    <location>
        <begin position="67"/>
        <end position="88"/>
    </location>
</feature>
<accession>A0A7W8FVW7</accession>
<evidence type="ECO:0000256" key="2">
    <source>
        <dbReference type="ARBA" id="ARBA00022475"/>
    </source>
</evidence>